<proteinExistence type="predicted"/>
<dbReference type="AlphaFoldDB" id="A0A917I895"/>
<sequence>MQRKHVIGAAMAAVVLTGQGAALASGPKLNGADLEKAVAGKRVFLAVPLGGEFPLFYRADGRVDGSGEAVGLGRFLKPNDSGRWWVSGEKLCQKWQNWYDGRTFCFTLSRQGPDKLAWVRDDGTSGVARVGN</sequence>
<gene>
    <name evidence="2" type="ORF">GCM10007036_23960</name>
</gene>
<feature type="signal peptide" evidence="1">
    <location>
        <begin position="1"/>
        <end position="24"/>
    </location>
</feature>
<dbReference type="Proteomes" id="UP000603912">
    <property type="component" value="Unassembled WGS sequence"/>
</dbReference>
<dbReference type="EMBL" id="BMES01000002">
    <property type="protein sequence ID" value="GGH20412.1"/>
    <property type="molecule type" value="Genomic_DNA"/>
</dbReference>
<name>A0A917I895_9HYPH</name>
<organism evidence="2 3">
    <name type="scientific">Alsobacter metallidurans</name>
    <dbReference type="NCBI Taxonomy" id="340221"/>
    <lineage>
        <taxon>Bacteria</taxon>
        <taxon>Pseudomonadati</taxon>
        <taxon>Pseudomonadota</taxon>
        <taxon>Alphaproteobacteria</taxon>
        <taxon>Hyphomicrobiales</taxon>
        <taxon>Alsobacteraceae</taxon>
        <taxon>Alsobacter</taxon>
    </lineage>
</organism>
<protein>
    <submittedName>
        <fullName evidence="2">Uncharacterized protein</fullName>
    </submittedName>
</protein>
<dbReference type="RefSeq" id="WP_188518005.1">
    <property type="nucleotide sequence ID" value="NZ_BMES01000002.1"/>
</dbReference>
<keyword evidence="1" id="KW-0732">Signal</keyword>
<reference evidence="2" key="1">
    <citation type="journal article" date="2014" name="Int. J. Syst. Evol. Microbiol.">
        <title>Complete genome sequence of Corynebacterium casei LMG S-19264T (=DSM 44701T), isolated from a smear-ripened cheese.</title>
        <authorList>
            <consortium name="US DOE Joint Genome Institute (JGI-PGF)"/>
            <person name="Walter F."/>
            <person name="Albersmeier A."/>
            <person name="Kalinowski J."/>
            <person name="Ruckert C."/>
        </authorList>
    </citation>
    <scope>NUCLEOTIDE SEQUENCE</scope>
    <source>
        <strain evidence="2">CGMCC 1.12214</strain>
    </source>
</reference>
<accession>A0A917I895</accession>
<reference evidence="2" key="2">
    <citation type="submission" date="2020-09" db="EMBL/GenBank/DDBJ databases">
        <authorList>
            <person name="Sun Q."/>
            <person name="Zhou Y."/>
        </authorList>
    </citation>
    <scope>NUCLEOTIDE SEQUENCE</scope>
    <source>
        <strain evidence="2">CGMCC 1.12214</strain>
    </source>
</reference>
<keyword evidence="3" id="KW-1185">Reference proteome</keyword>
<feature type="chain" id="PRO_5037425140" evidence="1">
    <location>
        <begin position="25"/>
        <end position="132"/>
    </location>
</feature>
<evidence type="ECO:0000313" key="2">
    <source>
        <dbReference type="EMBL" id="GGH20412.1"/>
    </source>
</evidence>
<evidence type="ECO:0000313" key="3">
    <source>
        <dbReference type="Proteomes" id="UP000603912"/>
    </source>
</evidence>
<evidence type="ECO:0000256" key="1">
    <source>
        <dbReference type="SAM" id="SignalP"/>
    </source>
</evidence>
<comment type="caution">
    <text evidence="2">The sequence shown here is derived from an EMBL/GenBank/DDBJ whole genome shotgun (WGS) entry which is preliminary data.</text>
</comment>